<name>A0A813JRH7_POLGL</name>
<evidence type="ECO:0000256" key="1">
    <source>
        <dbReference type="ARBA" id="ARBA00004141"/>
    </source>
</evidence>
<evidence type="ECO:0000259" key="10">
    <source>
        <dbReference type="PROSITE" id="PS50042"/>
    </source>
</evidence>
<keyword evidence="8" id="KW-0407">Ion channel</keyword>
<keyword evidence="3" id="KW-0812">Transmembrane</keyword>
<feature type="compositionally biased region" description="Basic and acidic residues" evidence="9">
    <location>
        <begin position="274"/>
        <end position="296"/>
    </location>
</feature>
<dbReference type="PROSITE" id="PS00889">
    <property type="entry name" value="CNMP_BINDING_2"/>
    <property type="match status" value="1"/>
</dbReference>
<evidence type="ECO:0000256" key="3">
    <source>
        <dbReference type="ARBA" id="ARBA00022692"/>
    </source>
</evidence>
<evidence type="ECO:0000256" key="7">
    <source>
        <dbReference type="ARBA" id="ARBA00023286"/>
    </source>
</evidence>
<dbReference type="Gene3D" id="2.60.120.10">
    <property type="entry name" value="Jelly Rolls"/>
    <property type="match status" value="1"/>
</dbReference>
<dbReference type="InterPro" id="IPR014710">
    <property type="entry name" value="RmlC-like_jellyroll"/>
</dbReference>
<feature type="region of interest" description="Disordered" evidence="9">
    <location>
        <begin position="1"/>
        <end position="27"/>
    </location>
</feature>
<dbReference type="InterPro" id="IPR000595">
    <property type="entry name" value="cNMP-bd_dom"/>
</dbReference>
<evidence type="ECO:0000313" key="11">
    <source>
        <dbReference type="EMBL" id="CAE8682542.1"/>
    </source>
</evidence>
<evidence type="ECO:0000256" key="9">
    <source>
        <dbReference type="SAM" id="MobiDB-lite"/>
    </source>
</evidence>
<keyword evidence="6" id="KW-0472">Membrane</keyword>
<dbReference type="GO" id="GO:0044877">
    <property type="term" value="F:protein-containing complex binding"/>
    <property type="evidence" value="ECO:0007669"/>
    <property type="project" value="TreeGrafter"/>
</dbReference>
<organism evidence="11 12">
    <name type="scientific">Polarella glacialis</name>
    <name type="common">Dinoflagellate</name>
    <dbReference type="NCBI Taxonomy" id="89957"/>
    <lineage>
        <taxon>Eukaryota</taxon>
        <taxon>Sar</taxon>
        <taxon>Alveolata</taxon>
        <taxon>Dinophyceae</taxon>
        <taxon>Suessiales</taxon>
        <taxon>Suessiaceae</taxon>
        <taxon>Polarella</taxon>
    </lineage>
</organism>
<evidence type="ECO:0000256" key="4">
    <source>
        <dbReference type="ARBA" id="ARBA00022989"/>
    </source>
</evidence>
<dbReference type="PANTHER" id="PTHR45638">
    <property type="entry name" value="CYCLIC NUCLEOTIDE-GATED CATION CHANNEL SUBUNIT A"/>
    <property type="match status" value="1"/>
</dbReference>
<keyword evidence="7" id="KW-1071">Ligand-gated ion channel</keyword>
<keyword evidence="5" id="KW-0406">Ion transport</keyword>
<dbReference type="PROSITE" id="PS50042">
    <property type="entry name" value="CNMP_BINDING_3"/>
    <property type="match status" value="1"/>
</dbReference>
<dbReference type="CDD" id="cd00038">
    <property type="entry name" value="CAP_ED"/>
    <property type="match status" value="1"/>
</dbReference>
<dbReference type="Proteomes" id="UP000626109">
    <property type="component" value="Unassembled WGS sequence"/>
</dbReference>
<evidence type="ECO:0000256" key="2">
    <source>
        <dbReference type="ARBA" id="ARBA00022448"/>
    </source>
</evidence>
<evidence type="ECO:0000256" key="8">
    <source>
        <dbReference type="ARBA" id="ARBA00023303"/>
    </source>
</evidence>
<reference evidence="11" key="1">
    <citation type="submission" date="2021-02" db="EMBL/GenBank/DDBJ databases">
        <authorList>
            <person name="Dougan E. K."/>
            <person name="Rhodes N."/>
            <person name="Thang M."/>
            <person name="Chan C."/>
        </authorList>
    </citation>
    <scope>NUCLEOTIDE SEQUENCE</scope>
</reference>
<dbReference type="SMART" id="SM00100">
    <property type="entry name" value="cNMP"/>
    <property type="match status" value="1"/>
</dbReference>
<feature type="compositionally biased region" description="Basic and acidic residues" evidence="9">
    <location>
        <begin position="15"/>
        <end position="25"/>
    </location>
</feature>
<dbReference type="PANTHER" id="PTHR45638:SF11">
    <property type="entry name" value="CYCLIC NUCLEOTIDE-GATED CATION CHANNEL SUBUNIT A"/>
    <property type="match status" value="1"/>
</dbReference>
<comment type="caution">
    <text evidence="11">The sequence shown here is derived from an EMBL/GenBank/DDBJ whole genome shotgun (WGS) entry which is preliminary data.</text>
</comment>
<gene>
    <name evidence="11" type="ORF">PGLA2088_LOCUS22998</name>
</gene>
<feature type="domain" description="Cyclic nucleotide-binding" evidence="10">
    <location>
        <begin position="43"/>
        <end position="142"/>
    </location>
</feature>
<evidence type="ECO:0000256" key="6">
    <source>
        <dbReference type="ARBA" id="ARBA00023136"/>
    </source>
</evidence>
<evidence type="ECO:0000256" key="5">
    <source>
        <dbReference type="ARBA" id="ARBA00023065"/>
    </source>
</evidence>
<sequence>MLLSKKKGASDEDDSSPKLRYETPRSSKSRSAFSHHRLLEFPFLAGRDPRFLDLLTSEVDVCLFQAGETIMKEGDVGETMYFLVMGKVAIWKEPGPVKLCERNVFGEMALLEGRAAKRTATVKAVEFCDCRVLHQRVFNKILKRFPIEKEFYDRMAAERAAAKENARDKLRKAVYVLGGMKGLLRAQGEDQAAEDADPKPSISVLLRMRSSFAGVSAQASAAAASGGDGFVASSTTQQLLDLTAKRRLRKSLFCPVVPVPEVMPVLEAEEGCEELSRQESKSQADTSESKASLRGDDDNDSPITRAAWNEAASNLSLGATLTTTTTAATATTATAATITTTATSTTAK</sequence>
<dbReference type="InterPro" id="IPR018490">
    <property type="entry name" value="cNMP-bd_dom_sf"/>
</dbReference>
<dbReference type="AlphaFoldDB" id="A0A813JRH7"/>
<feature type="region of interest" description="Disordered" evidence="9">
    <location>
        <begin position="273"/>
        <end position="303"/>
    </location>
</feature>
<keyword evidence="4" id="KW-1133">Transmembrane helix</keyword>
<dbReference type="GO" id="GO:0016020">
    <property type="term" value="C:membrane"/>
    <property type="evidence" value="ECO:0007669"/>
    <property type="project" value="UniProtKB-SubCell"/>
</dbReference>
<dbReference type="InterPro" id="IPR050866">
    <property type="entry name" value="CNG_cation_channel"/>
</dbReference>
<dbReference type="GO" id="GO:0005221">
    <property type="term" value="F:intracellularly cyclic nucleotide-activated monoatomic cation channel activity"/>
    <property type="evidence" value="ECO:0007669"/>
    <property type="project" value="InterPro"/>
</dbReference>
<evidence type="ECO:0000313" key="12">
    <source>
        <dbReference type="Proteomes" id="UP000626109"/>
    </source>
</evidence>
<proteinExistence type="predicted"/>
<protein>
    <recommendedName>
        <fullName evidence="10">Cyclic nucleotide-binding domain-containing protein</fullName>
    </recommendedName>
</protein>
<comment type="subcellular location">
    <subcellularLocation>
        <location evidence="1">Membrane</location>
        <topology evidence="1">Multi-pass membrane protein</topology>
    </subcellularLocation>
</comment>
<dbReference type="SUPFAM" id="SSF51206">
    <property type="entry name" value="cAMP-binding domain-like"/>
    <property type="match status" value="1"/>
</dbReference>
<dbReference type="EMBL" id="CAJNNW010026082">
    <property type="protein sequence ID" value="CAE8682542.1"/>
    <property type="molecule type" value="Genomic_DNA"/>
</dbReference>
<keyword evidence="2" id="KW-0813">Transport</keyword>
<accession>A0A813JRH7</accession>
<dbReference type="InterPro" id="IPR018488">
    <property type="entry name" value="cNMP-bd_CS"/>
</dbReference>
<dbReference type="Pfam" id="PF00027">
    <property type="entry name" value="cNMP_binding"/>
    <property type="match status" value="1"/>
</dbReference>